<accession>A0ABR4BR87</accession>
<name>A0ABR4BR87_9HELO</name>
<keyword evidence="8" id="KW-1185">Reference proteome</keyword>
<sequence>MGWCLSPQVHLRRPPAKSSQYRLDHPALHTKLALEELHENIRVVLHTYHAEINANQIPSQQMRPAGEKVNSPDIPELYWCNHEKLCIVDGVLFTDEDFINARAFDFLRPDHPKNPKANREKDCRMAWHDPAVGVEGPVVQDLIAHFVQCWNFENGLNHDSALLLSHDHLLSKEQGHNFGGRSQSEVNIQVLRSRSHWNNGTPTEHSILSACLDIINNSQHFLYFEQQYFITATSADQYPVLNRIGKAIVERILRAARAEQKFKVIVNMPAVPAFSGDVQYDSSPGTLAIMGLQYNSICRGSHSIMGRIIEAGFDPSNYISFYNLRTYDIIDSRPPKDCVLIDSDKFLIPEDLGREEDMDNFVSEEVYVHSKLLIADDRVVVIGSANLGDRSMLGDRDSELGIVIEDLVMMDSLMNGVPFRVSRFAATMRRNLFLKHLGRAPAQIFTAPDHNFLLGDGRDSRHDWGSDLNHLVEDPLSSAFEKLWTDTARINTEVFERVFRPLPSNAVRNWEDYHKYHGQFFDRKEGSKEDPKYRYGHVFKENFGGGVKEVKQELEKIRGTLVEMPLHFLFEIDELPREGFRDKIFQAEIYT</sequence>
<feature type="domain" description="PLD phosphodiesterase" evidence="6">
    <location>
        <begin position="364"/>
        <end position="391"/>
    </location>
</feature>
<comment type="caution">
    <text evidence="7">The sequence shown here is derived from an EMBL/GenBank/DDBJ whole genome shotgun (WGS) entry which is preliminary data.</text>
</comment>
<evidence type="ECO:0000256" key="3">
    <source>
        <dbReference type="ARBA" id="ARBA00022801"/>
    </source>
</evidence>
<protein>
    <recommendedName>
        <fullName evidence="1">phospholipase D</fullName>
        <ecNumber evidence="1">3.1.4.4</ecNumber>
    </recommendedName>
</protein>
<evidence type="ECO:0000259" key="6">
    <source>
        <dbReference type="PROSITE" id="PS50035"/>
    </source>
</evidence>
<keyword evidence="4" id="KW-0442">Lipid degradation</keyword>
<dbReference type="InterPro" id="IPR015679">
    <property type="entry name" value="PLipase_D_fam"/>
</dbReference>
<dbReference type="PANTHER" id="PTHR18896:SF186">
    <property type="entry name" value="PHOSPHOLIPASE D"/>
    <property type="match status" value="1"/>
</dbReference>
<evidence type="ECO:0000256" key="4">
    <source>
        <dbReference type="ARBA" id="ARBA00022963"/>
    </source>
</evidence>
<dbReference type="SUPFAM" id="SSF56024">
    <property type="entry name" value="Phospholipase D/nuclease"/>
    <property type="match status" value="2"/>
</dbReference>
<dbReference type="Proteomes" id="UP001595075">
    <property type="component" value="Unassembled WGS sequence"/>
</dbReference>
<evidence type="ECO:0000256" key="5">
    <source>
        <dbReference type="ARBA" id="ARBA00023098"/>
    </source>
</evidence>
<gene>
    <name evidence="7" type="ORF">VTL71DRAFT_9587</name>
</gene>
<dbReference type="SMART" id="SM00155">
    <property type="entry name" value="PLDc"/>
    <property type="match status" value="1"/>
</dbReference>
<evidence type="ECO:0000256" key="2">
    <source>
        <dbReference type="ARBA" id="ARBA00022737"/>
    </source>
</evidence>
<dbReference type="EC" id="3.1.4.4" evidence="1"/>
<evidence type="ECO:0000256" key="1">
    <source>
        <dbReference type="ARBA" id="ARBA00012027"/>
    </source>
</evidence>
<dbReference type="InterPro" id="IPR001736">
    <property type="entry name" value="PLipase_D/transphosphatidylase"/>
</dbReference>
<dbReference type="Pfam" id="PF13091">
    <property type="entry name" value="PLDc_2"/>
    <property type="match status" value="1"/>
</dbReference>
<evidence type="ECO:0000313" key="8">
    <source>
        <dbReference type="Proteomes" id="UP001595075"/>
    </source>
</evidence>
<dbReference type="Gene3D" id="3.30.870.10">
    <property type="entry name" value="Endonuclease Chain A"/>
    <property type="match status" value="2"/>
</dbReference>
<reference evidence="7 8" key="1">
    <citation type="journal article" date="2024" name="Commun. Biol.">
        <title>Comparative genomic analysis of thermophilic fungi reveals convergent evolutionary adaptations and gene losses.</title>
        <authorList>
            <person name="Steindorff A.S."/>
            <person name="Aguilar-Pontes M.V."/>
            <person name="Robinson A.J."/>
            <person name="Andreopoulos B."/>
            <person name="LaButti K."/>
            <person name="Kuo A."/>
            <person name="Mondo S."/>
            <person name="Riley R."/>
            <person name="Otillar R."/>
            <person name="Haridas S."/>
            <person name="Lipzen A."/>
            <person name="Grimwood J."/>
            <person name="Schmutz J."/>
            <person name="Clum A."/>
            <person name="Reid I.D."/>
            <person name="Moisan M.C."/>
            <person name="Butler G."/>
            <person name="Nguyen T.T.M."/>
            <person name="Dewar K."/>
            <person name="Conant G."/>
            <person name="Drula E."/>
            <person name="Henrissat B."/>
            <person name="Hansel C."/>
            <person name="Singer S."/>
            <person name="Hutchinson M.I."/>
            <person name="de Vries R.P."/>
            <person name="Natvig D.O."/>
            <person name="Powell A.J."/>
            <person name="Tsang A."/>
            <person name="Grigoriev I.V."/>
        </authorList>
    </citation>
    <scope>NUCLEOTIDE SEQUENCE [LARGE SCALE GENOMIC DNA]</scope>
    <source>
        <strain evidence="7 8">CBS 494.80</strain>
    </source>
</reference>
<proteinExistence type="predicted"/>
<keyword evidence="5" id="KW-0443">Lipid metabolism</keyword>
<keyword evidence="3" id="KW-0378">Hydrolase</keyword>
<dbReference type="InterPro" id="IPR025202">
    <property type="entry name" value="PLD-like_dom"/>
</dbReference>
<dbReference type="PROSITE" id="PS50035">
    <property type="entry name" value="PLD"/>
    <property type="match status" value="1"/>
</dbReference>
<evidence type="ECO:0000313" key="7">
    <source>
        <dbReference type="EMBL" id="KAL2060192.1"/>
    </source>
</evidence>
<keyword evidence="2" id="KW-0677">Repeat</keyword>
<organism evidence="7 8">
    <name type="scientific">Oculimacula yallundae</name>
    <dbReference type="NCBI Taxonomy" id="86028"/>
    <lineage>
        <taxon>Eukaryota</taxon>
        <taxon>Fungi</taxon>
        <taxon>Dikarya</taxon>
        <taxon>Ascomycota</taxon>
        <taxon>Pezizomycotina</taxon>
        <taxon>Leotiomycetes</taxon>
        <taxon>Helotiales</taxon>
        <taxon>Ploettnerulaceae</taxon>
        <taxon>Oculimacula</taxon>
    </lineage>
</organism>
<dbReference type="EMBL" id="JAZHXI010000023">
    <property type="protein sequence ID" value="KAL2060192.1"/>
    <property type="molecule type" value="Genomic_DNA"/>
</dbReference>
<dbReference type="CDD" id="cd09141">
    <property type="entry name" value="PLDc_vPLD1_2_yPLD_like_2"/>
    <property type="match status" value="1"/>
</dbReference>
<dbReference type="PANTHER" id="PTHR18896">
    <property type="entry name" value="PHOSPHOLIPASE D"/>
    <property type="match status" value="1"/>
</dbReference>